<evidence type="ECO:0000256" key="4">
    <source>
        <dbReference type="PROSITE-ProRule" id="PRU00169"/>
    </source>
</evidence>
<dbReference type="Pfam" id="PF02518">
    <property type="entry name" value="HATPase_c"/>
    <property type="match status" value="1"/>
</dbReference>
<keyword evidence="9" id="KW-1185">Reference proteome</keyword>
<dbReference type="InterPro" id="IPR003661">
    <property type="entry name" value="HisK_dim/P_dom"/>
</dbReference>
<evidence type="ECO:0000313" key="9">
    <source>
        <dbReference type="Proteomes" id="UP001500279"/>
    </source>
</evidence>
<dbReference type="SMART" id="SM00387">
    <property type="entry name" value="HATPase_c"/>
    <property type="match status" value="1"/>
</dbReference>
<organism evidence="8 9">
    <name type="scientific">Ideonella azotifigens</name>
    <dbReference type="NCBI Taxonomy" id="513160"/>
    <lineage>
        <taxon>Bacteria</taxon>
        <taxon>Pseudomonadati</taxon>
        <taxon>Pseudomonadota</taxon>
        <taxon>Betaproteobacteria</taxon>
        <taxon>Burkholderiales</taxon>
        <taxon>Sphaerotilaceae</taxon>
        <taxon>Ideonella</taxon>
    </lineage>
</organism>
<keyword evidence="3 4" id="KW-0597">Phosphoprotein</keyword>
<dbReference type="InterPro" id="IPR011006">
    <property type="entry name" value="CheY-like_superfamily"/>
</dbReference>
<dbReference type="Gene3D" id="3.30.565.10">
    <property type="entry name" value="Histidine kinase-like ATPase, C-terminal domain"/>
    <property type="match status" value="1"/>
</dbReference>
<sequence>MAAPLRAAWQLEQLHLVWLHAASAMVLANAFAMLGAWQLRASVPASLLWQWVLLKLVVALLRLLHARQLMPLLQPFPDVPGRPEHGEEPAADGRLPRWRHLTLGGLLIDGAVWGLAGAWLMHDVPEVVALVVASLASVACVATFGLQISLAATACYVLPILLPTAASLLLRGDRLGVFGGLGLLLLVAAQLATAARMQRRLLQAVTLRLQARDLMRERSDALQLALQQSAVKSKFLGAVSHELRTPLHGIMGLARLMHLDSADALARRRIELIESSGRHLLGLISDLLDMAVMEEGRFALREEVFDLCAQLNQVMGVYEVRAQEKGLRLDVDCGLSSPLWVRGDPVRFRQVLHNLLGNAVKFTAQGHVALRVRPAEDDGEGERWLIEVEDSGPGIAEADQARVFEAFEQADAGMRPLEGTGLGLRIARAIAQRMGGGLTLESRLGEGCCFRFVARLPRVAEAASAAQVPADSLAGQHLQVLLAEDDDVNAMIAEAYLQRLGVVVERVPNGREAVRRALRDNGRPDLVLMDCRMPVMDGYEATREIRRREAALGLPRLPIVALTATVTALSRAQCLEAGMDDFLSKPFTLDDLARVLQRPLPVAEAGN</sequence>
<dbReference type="RefSeq" id="WP_170200668.1">
    <property type="nucleotide sequence ID" value="NZ_BAAAEW010000001.1"/>
</dbReference>
<evidence type="ECO:0000259" key="6">
    <source>
        <dbReference type="PROSITE" id="PS50109"/>
    </source>
</evidence>
<dbReference type="Proteomes" id="UP001500279">
    <property type="component" value="Unassembled WGS sequence"/>
</dbReference>
<evidence type="ECO:0000313" key="8">
    <source>
        <dbReference type="EMBL" id="GAA0739490.1"/>
    </source>
</evidence>
<protein>
    <recommendedName>
        <fullName evidence="2">histidine kinase</fullName>
        <ecNumber evidence="2">2.7.13.3</ecNumber>
    </recommendedName>
</protein>
<dbReference type="PROSITE" id="PS50110">
    <property type="entry name" value="RESPONSE_REGULATORY"/>
    <property type="match status" value="1"/>
</dbReference>
<feature type="transmembrane region" description="Helical" evidence="5">
    <location>
        <begin position="43"/>
        <end position="64"/>
    </location>
</feature>
<dbReference type="Gene3D" id="3.40.50.2300">
    <property type="match status" value="1"/>
</dbReference>
<accession>A0ABN1JGR3</accession>
<dbReference type="PROSITE" id="PS50109">
    <property type="entry name" value="HIS_KIN"/>
    <property type="match status" value="1"/>
</dbReference>
<dbReference type="Gene3D" id="1.10.287.130">
    <property type="match status" value="1"/>
</dbReference>
<dbReference type="InterPro" id="IPR004358">
    <property type="entry name" value="Sig_transdc_His_kin-like_C"/>
</dbReference>
<evidence type="ECO:0000256" key="2">
    <source>
        <dbReference type="ARBA" id="ARBA00012438"/>
    </source>
</evidence>
<dbReference type="CDD" id="cd16922">
    <property type="entry name" value="HATPase_EvgS-ArcB-TorS-like"/>
    <property type="match status" value="1"/>
</dbReference>
<feature type="domain" description="Histidine kinase" evidence="6">
    <location>
        <begin position="238"/>
        <end position="458"/>
    </location>
</feature>
<dbReference type="InterPro" id="IPR001789">
    <property type="entry name" value="Sig_transdc_resp-reg_receiver"/>
</dbReference>
<dbReference type="PANTHER" id="PTHR45339">
    <property type="entry name" value="HYBRID SIGNAL TRANSDUCTION HISTIDINE KINASE J"/>
    <property type="match status" value="1"/>
</dbReference>
<keyword evidence="5" id="KW-0812">Transmembrane</keyword>
<dbReference type="PRINTS" id="PR00344">
    <property type="entry name" value="BCTRLSENSOR"/>
</dbReference>
<evidence type="ECO:0000256" key="5">
    <source>
        <dbReference type="SAM" id="Phobius"/>
    </source>
</evidence>
<feature type="transmembrane region" description="Helical" evidence="5">
    <location>
        <begin position="127"/>
        <end position="146"/>
    </location>
</feature>
<feature type="modified residue" description="4-aspartylphosphate" evidence="4">
    <location>
        <position position="530"/>
    </location>
</feature>
<dbReference type="InterPro" id="IPR036890">
    <property type="entry name" value="HATPase_C_sf"/>
</dbReference>
<feature type="domain" description="Response regulatory" evidence="7">
    <location>
        <begin position="479"/>
        <end position="600"/>
    </location>
</feature>
<dbReference type="SUPFAM" id="SSF47384">
    <property type="entry name" value="Homodimeric domain of signal transducing histidine kinase"/>
    <property type="match status" value="1"/>
</dbReference>
<feature type="transmembrane region" description="Helical" evidence="5">
    <location>
        <begin position="176"/>
        <end position="195"/>
    </location>
</feature>
<proteinExistence type="predicted"/>
<dbReference type="InterPro" id="IPR003594">
    <property type="entry name" value="HATPase_dom"/>
</dbReference>
<dbReference type="SMART" id="SM00448">
    <property type="entry name" value="REC"/>
    <property type="match status" value="1"/>
</dbReference>
<gene>
    <name evidence="8" type="ORF">GCM10009107_00240</name>
</gene>
<dbReference type="CDD" id="cd00082">
    <property type="entry name" value="HisKA"/>
    <property type="match status" value="1"/>
</dbReference>
<dbReference type="InterPro" id="IPR036097">
    <property type="entry name" value="HisK_dim/P_sf"/>
</dbReference>
<dbReference type="PANTHER" id="PTHR45339:SF5">
    <property type="entry name" value="HISTIDINE KINASE"/>
    <property type="match status" value="1"/>
</dbReference>
<dbReference type="SMART" id="SM00388">
    <property type="entry name" value="HisKA"/>
    <property type="match status" value="1"/>
</dbReference>
<name>A0ABN1JGR3_9BURK</name>
<feature type="transmembrane region" description="Helical" evidence="5">
    <location>
        <begin position="16"/>
        <end position="37"/>
    </location>
</feature>
<dbReference type="EC" id="2.7.13.3" evidence="2"/>
<feature type="transmembrane region" description="Helical" evidence="5">
    <location>
        <begin position="101"/>
        <end position="121"/>
    </location>
</feature>
<evidence type="ECO:0000256" key="1">
    <source>
        <dbReference type="ARBA" id="ARBA00000085"/>
    </source>
</evidence>
<reference evidence="8 9" key="1">
    <citation type="journal article" date="2019" name="Int. J. Syst. Evol. Microbiol.">
        <title>The Global Catalogue of Microorganisms (GCM) 10K type strain sequencing project: providing services to taxonomists for standard genome sequencing and annotation.</title>
        <authorList>
            <consortium name="The Broad Institute Genomics Platform"/>
            <consortium name="The Broad Institute Genome Sequencing Center for Infectious Disease"/>
            <person name="Wu L."/>
            <person name="Ma J."/>
        </authorList>
    </citation>
    <scope>NUCLEOTIDE SEQUENCE [LARGE SCALE GENOMIC DNA]</scope>
    <source>
        <strain evidence="8 9">JCM 15503</strain>
    </source>
</reference>
<evidence type="ECO:0000259" key="7">
    <source>
        <dbReference type="PROSITE" id="PS50110"/>
    </source>
</evidence>
<evidence type="ECO:0000256" key="3">
    <source>
        <dbReference type="ARBA" id="ARBA00022553"/>
    </source>
</evidence>
<dbReference type="SUPFAM" id="SSF52172">
    <property type="entry name" value="CheY-like"/>
    <property type="match status" value="1"/>
</dbReference>
<dbReference type="SUPFAM" id="SSF55874">
    <property type="entry name" value="ATPase domain of HSP90 chaperone/DNA topoisomerase II/histidine kinase"/>
    <property type="match status" value="1"/>
</dbReference>
<dbReference type="InterPro" id="IPR005467">
    <property type="entry name" value="His_kinase_dom"/>
</dbReference>
<dbReference type="Pfam" id="PF00512">
    <property type="entry name" value="HisKA"/>
    <property type="match status" value="1"/>
</dbReference>
<dbReference type="CDD" id="cd17546">
    <property type="entry name" value="REC_hyHK_CKI1_RcsC-like"/>
    <property type="match status" value="1"/>
</dbReference>
<keyword evidence="5" id="KW-0472">Membrane</keyword>
<dbReference type="EMBL" id="BAAAEW010000001">
    <property type="protein sequence ID" value="GAA0739490.1"/>
    <property type="molecule type" value="Genomic_DNA"/>
</dbReference>
<dbReference type="Pfam" id="PF00072">
    <property type="entry name" value="Response_reg"/>
    <property type="match status" value="1"/>
</dbReference>
<feature type="transmembrane region" description="Helical" evidence="5">
    <location>
        <begin position="153"/>
        <end position="170"/>
    </location>
</feature>
<comment type="caution">
    <text evidence="8">The sequence shown here is derived from an EMBL/GenBank/DDBJ whole genome shotgun (WGS) entry which is preliminary data.</text>
</comment>
<comment type="catalytic activity">
    <reaction evidence="1">
        <text>ATP + protein L-histidine = ADP + protein N-phospho-L-histidine.</text>
        <dbReference type="EC" id="2.7.13.3"/>
    </reaction>
</comment>
<keyword evidence="5" id="KW-1133">Transmembrane helix</keyword>